<reference evidence="4 5" key="1">
    <citation type="submission" date="2018-11" db="EMBL/GenBank/DDBJ databases">
        <authorList>
            <person name="Li F."/>
        </authorList>
    </citation>
    <scope>NUCLEOTIDE SEQUENCE [LARGE SCALE GENOMIC DNA]</scope>
    <source>
        <strain evidence="4 5">Gsoil 097</strain>
    </source>
</reference>
<feature type="signal peptide" evidence="2">
    <location>
        <begin position="1"/>
        <end position="31"/>
    </location>
</feature>
<feature type="chain" id="PRO_5018018393" description="Beta-mannosidase-like galactose-binding domain-containing protein" evidence="2">
    <location>
        <begin position="32"/>
        <end position="1049"/>
    </location>
</feature>
<name>A0A3N0CJ35_9ACTN</name>
<dbReference type="AlphaFoldDB" id="A0A3N0CJ35"/>
<dbReference type="PANTHER" id="PTHR36848">
    <property type="entry name" value="DNA-BINDING PROTEIN (PUTATIVE SECRETED PROTEIN)-RELATED"/>
    <property type="match status" value="1"/>
</dbReference>
<proteinExistence type="predicted"/>
<dbReference type="EMBL" id="RJSE01000007">
    <property type="protein sequence ID" value="RNL63026.1"/>
    <property type="molecule type" value="Genomic_DNA"/>
</dbReference>
<dbReference type="Pfam" id="PF17132">
    <property type="entry name" value="Glyco_hydro_106"/>
    <property type="match status" value="2"/>
</dbReference>
<evidence type="ECO:0000256" key="1">
    <source>
        <dbReference type="ARBA" id="ARBA00022801"/>
    </source>
</evidence>
<sequence>MDRVKHLPAKLAATAIAAALIVGTLMQPVSADTAADPLGLRPWLAEPGQNHRPGAFWWWPGSDVTPAGLDADIKALRDSGFGSAQIIDLEPGPPTNGTPSWQWGTKPWYAAVNAALRSGIKHGVRLDTAPYPVWPMASPTATLDNGLSAQAAHIAQLPLIGGVPYVGPVPDPLEKVGHKTLESVSAARVVGLGKKGSVELDPASAIDLTGRVRNKLLTWTPPRGNWMLFGVWRRPTGQVPQTVPGGAVMSLDANLSALFGKNLLVIDPFSKRATGAALRWLDQNMMSPAQEALWRRNGGQFYEDSFEYAVNLTDAVLVELIKDLAENGLSLPNRSLDVTSLHRLGAHWSAELIDQFANRRGYSIRPFLPALFNGPAGFDFTGGVGERVRNDYRRTLTDLIIAHQRQLRRWALDHGFTEMRHQSYGLPIDSTRAQGASGGIPDSETLEAGYPQPAGSAGSEGALDMYRTAAGAAHVYGSKEVNLEAGDVFGLPDCSHLGDPKNRRFCLYGQQPTDYWQIFNHGFAGGATHLQLHGLAYQQPQAGLKAAGWLGPQLHPWPGWSPMWYFFSESWNRNWPQFKYWREFNTYLGRASKVLTVGKPRLDVAVFRDDTVPFGIPVLPGHTRRQNLVRAGYTYEFVDPVTLAERGTVRGKRLYPDGPGYRALVIDPSDIAPTGFSGEAAVRILALARRGLPVVVVGALPSTGTSAMAARIEDTQVRQSFARLVRLGNVARARTSADVLGALGRLGVRPDAAFGAPRLVRPVHRATATRDYWYFWNEDTRRVRFDATLRTRGTPYELDLWNNRTTPIGEYRTGRGGLVVPVDLGPQEAITIVVDRSRPARPHVLRTTADRAVLDRGRLVLEDDRGGVQRAVLAGGKKVRVALPAAKAPRTLSRWNLTVREFTPREPRTHRMVLDGLRDWRKIPALANVAGDATYTTTFRLPAGWRSRSHGVDLQLGEVYGAARVWLNGRRVTQSTVHLAGARYRISGLLRRGTNTLRIDLATPPRNAMVGQVRSGDPRYGYFAMSPPQANGVVGPVRLLAVPRARLPR</sequence>
<accession>A0A3N0CJ35</accession>
<dbReference type="InterPro" id="IPR008979">
    <property type="entry name" value="Galactose-bd-like_sf"/>
</dbReference>
<dbReference type="Proteomes" id="UP000267128">
    <property type="component" value="Unassembled WGS sequence"/>
</dbReference>
<protein>
    <recommendedName>
        <fullName evidence="3">Beta-mannosidase-like galactose-binding domain-containing protein</fullName>
    </recommendedName>
</protein>
<dbReference type="RefSeq" id="WP_123228318.1">
    <property type="nucleotide sequence ID" value="NZ_RJSE01000007.1"/>
</dbReference>
<dbReference type="InterPro" id="IPR053161">
    <property type="entry name" value="Ulvan_degrading_GH"/>
</dbReference>
<dbReference type="OrthoDB" id="9761519at2"/>
<dbReference type="SUPFAM" id="SSF49785">
    <property type="entry name" value="Galactose-binding domain-like"/>
    <property type="match status" value="1"/>
</dbReference>
<dbReference type="GO" id="GO:0004553">
    <property type="term" value="F:hydrolase activity, hydrolyzing O-glycosyl compounds"/>
    <property type="evidence" value="ECO:0007669"/>
    <property type="project" value="UniProtKB-ARBA"/>
</dbReference>
<evidence type="ECO:0000313" key="4">
    <source>
        <dbReference type="EMBL" id="RNL63026.1"/>
    </source>
</evidence>
<keyword evidence="2" id="KW-0732">Signal</keyword>
<dbReference type="Gene3D" id="2.60.120.260">
    <property type="entry name" value="Galactose-binding domain-like"/>
    <property type="match status" value="1"/>
</dbReference>
<evidence type="ECO:0000313" key="5">
    <source>
        <dbReference type="Proteomes" id="UP000267128"/>
    </source>
</evidence>
<dbReference type="PANTHER" id="PTHR36848:SF2">
    <property type="entry name" value="SECRETED PROTEIN"/>
    <property type="match status" value="1"/>
</dbReference>
<keyword evidence="1" id="KW-0378">Hydrolase</keyword>
<evidence type="ECO:0000256" key="2">
    <source>
        <dbReference type="SAM" id="SignalP"/>
    </source>
</evidence>
<evidence type="ECO:0000259" key="3">
    <source>
        <dbReference type="Pfam" id="PF22666"/>
    </source>
</evidence>
<dbReference type="InterPro" id="IPR054593">
    <property type="entry name" value="Beta-mannosidase-like_N2"/>
</dbReference>
<organism evidence="4 5">
    <name type="scientific">Nocardioides marmoriginsengisoli</name>
    <dbReference type="NCBI Taxonomy" id="661483"/>
    <lineage>
        <taxon>Bacteria</taxon>
        <taxon>Bacillati</taxon>
        <taxon>Actinomycetota</taxon>
        <taxon>Actinomycetes</taxon>
        <taxon>Propionibacteriales</taxon>
        <taxon>Nocardioidaceae</taxon>
        <taxon>Nocardioides</taxon>
    </lineage>
</organism>
<comment type="caution">
    <text evidence="4">The sequence shown here is derived from an EMBL/GenBank/DDBJ whole genome shotgun (WGS) entry which is preliminary data.</text>
</comment>
<dbReference type="Pfam" id="PF22666">
    <property type="entry name" value="Glyco_hydro_2_N2"/>
    <property type="match status" value="1"/>
</dbReference>
<gene>
    <name evidence="4" type="ORF">EFK50_15030</name>
</gene>
<feature type="domain" description="Beta-mannosidase-like galactose-binding" evidence="3">
    <location>
        <begin position="932"/>
        <end position="1009"/>
    </location>
</feature>
<keyword evidence="5" id="KW-1185">Reference proteome</keyword>